<dbReference type="Proteomes" id="UP000681722">
    <property type="component" value="Unassembled WGS sequence"/>
</dbReference>
<dbReference type="AlphaFoldDB" id="A0A814K507"/>
<keyword evidence="4" id="KW-1185">Reference proteome</keyword>
<evidence type="ECO:0000256" key="1">
    <source>
        <dbReference type="SAM" id="MobiDB-lite"/>
    </source>
</evidence>
<reference evidence="2" key="1">
    <citation type="submission" date="2021-02" db="EMBL/GenBank/DDBJ databases">
        <authorList>
            <person name="Nowell W R."/>
        </authorList>
    </citation>
    <scope>NUCLEOTIDE SEQUENCE</scope>
</reference>
<protein>
    <submittedName>
        <fullName evidence="2">Uncharacterized protein</fullName>
    </submittedName>
</protein>
<dbReference type="Proteomes" id="UP000663829">
    <property type="component" value="Unassembled WGS sequence"/>
</dbReference>
<gene>
    <name evidence="2" type="ORF">GPM918_LOCUS15958</name>
    <name evidence="3" type="ORF">SRO942_LOCUS15958</name>
</gene>
<evidence type="ECO:0000313" key="3">
    <source>
        <dbReference type="EMBL" id="CAF3814569.1"/>
    </source>
</evidence>
<comment type="caution">
    <text evidence="2">The sequence shown here is derived from an EMBL/GenBank/DDBJ whole genome shotgun (WGS) entry which is preliminary data.</text>
</comment>
<dbReference type="EMBL" id="CAJNOQ010004098">
    <property type="protein sequence ID" value="CAF1044590.1"/>
    <property type="molecule type" value="Genomic_DNA"/>
</dbReference>
<dbReference type="EMBL" id="CAJOBC010004098">
    <property type="protein sequence ID" value="CAF3814569.1"/>
    <property type="molecule type" value="Genomic_DNA"/>
</dbReference>
<sequence>MGNMNCAASATSIDNNPKSNNTRYIELNNTLNTTVNGSSERTSSSLSSFVPLIPAIKLKSASLSSYNVRSSFCGNKINNNNNNIGSALTVHRYNEKNLPLASNNYCTNSNNSNKKQEKNNNNEIQKGKYF</sequence>
<feature type="region of interest" description="Disordered" evidence="1">
    <location>
        <begin position="1"/>
        <end position="21"/>
    </location>
</feature>
<accession>A0A814K507</accession>
<evidence type="ECO:0000313" key="2">
    <source>
        <dbReference type="EMBL" id="CAF1044590.1"/>
    </source>
</evidence>
<proteinExistence type="predicted"/>
<feature type="region of interest" description="Disordered" evidence="1">
    <location>
        <begin position="108"/>
        <end position="130"/>
    </location>
</feature>
<evidence type="ECO:0000313" key="4">
    <source>
        <dbReference type="Proteomes" id="UP000663829"/>
    </source>
</evidence>
<name>A0A814K507_9BILA</name>
<organism evidence="2 4">
    <name type="scientific">Didymodactylos carnosus</name>
    <dbReference type="NCBI Taxonomy" id="1234261"/>
    <lineage>
        <taxon>Eukaryota</taxon>
        <taxon>Metazoa</taxon>
        <taxon>Spiralia</taxon>
        <taxon>Gnathifera</taxon>
        <taxon>Rotifera</taxon>
        <taxon>Eurotatoria</taxon>
        <taxon>Bdelloidea</taxon>
        <taxon>Philodinida</taxon>
        <taxon>Philodinidae</taxon>
        <taxon>Didymodactylos</taxon>
    </lineage>
</organism>